<dbReference type="GO" id="GO:0016020">
    <property type="term" value="C:membrane"/>
    <property type="evidence" value="ECO:0007669"/>
    <property type="project" value="UniProtKB-SubCell"/>
</dbReference>
<dbReference type="PANTHER" id="PTHR10057">
    <property type="entry name" value="PERIPHERAL-TYPE BENZODIAZEPINE RECEPTOR"/>
    <property type="match status" value="1"/>
</dbReference>
<dbReference type="PIRSF" id="PIRSF005859">
    <property type="entry name" value="PBR"/>
    <property type="match status" value="1"/>
</dbReference>
<dbReference type="GO" id="GO:0033013">
    <property type="term" value="P:tetrapyrrole metabolic process"/>
    <property type="evidence" value="ECO:0007669"/>
    <property type="project" value="UniProtKB-ARBA"/>
</dbReference>
<comment type="similarity">
    <text evidence="2">Belongs to the TspO/BZRP family.</text>
</comment>
<evidence type="ECO:0000256" key="5">
    <source>
        <dbReference type="ARBA" id="ARBA00023136"/>
    </source>
</evidence>
<feature type="transmembrane region" description="Helical" evidence="6">
    <location>
        <begin position="126"/>
        <end position="147"/>
    </location>
</feature>
<feature type="transmembrane region" description="Helical" evidence="6">
    <location>
        <begin position="77"/>
        <end position="95"/>
    </location>
</feature>
<dbReference type="CDD" id="cd15904">
    <property type="entry name" value="TSPO_MBR"/>
    <property type="match status" value="1"/>
</dbReference>
<evidence type="ECO:0000256" key="2">
    <source>
        <dbReference type="ARBA" id="ARBA00007524"/>
    </source>
</evidence>
<evidence type="ECO:0000256" key="6">
    <source>
        <dbReference type="SAM" id="Phobius"/>
    </source>
</evidence>
<dbReference type="AlphaFoldDB" id="A0A1W1XCR4"/>
<dbReference type="STRING" id="1121390.SAMN02746041_01257"/>
<feature type="transmembrane region" description="Helical" evidence="6">
    <location>
        <begin position="43"/>
        <end position="65"/>
    </location>
</feature>
<accession>A0A1W1XCR4</accession>
<keyword evidence="5 6" id="KW-0472">Membrane</keyword>
<reference evidence="7 8" key="1">
    <citation type="submission" date="2017-04" db="EMBL/GenBank/DDBJ databases">
        <authorList>
            <person name="Afonso C.L."/>
            <person name="Miller P.J."/>
            <person name="Scott M.A."/>
            <person name="Spackman E."/>
            <person name="Goraichik I."/>
            <person name="Dimitrov K.M."/>
            <person name="Suarez D.L."/>
            <person name="Swayne D.E."/>
        </authorList>
    </citation>
    <scope>NUCLEOTIDE SEQUENCE [LARGE SCALE GENOMIC DNA]</scope>
    <source>
        <strain evidence="7 8">DSM 13146</strain>
    </source>
</reference>
<proteinExistence type="inferred from homology"/>
<keyword evidence="3 6" id="KW-0812">Transmembrane</keyword>
<keyword evidence="8" id="KW-1185">Reference proteome</keyword>
<dbReference type="EMBL" id="FWXF01000005">
    <property type="protein sequence ID" value="SMC21683.1"/>
    <property type="molecule type" value="Genomic_DNA"/>
</dbReference>
<dbReference type="PANTHER" id="PTHR10057:SF0">
    <property type="entry name" value="TRANSLOCATOR PROTEIN"/>
    <property type="match status" value="1"/>
</dbReference>
<dbReference type="InterPro" id="IPR038330">
    <property type="entry name" value="TspO/MBR-related_sf"/>
</dbReference>
<evidence type="ECO:0000313" key="8">
    <source>
        <dbReference type="Proteomes" id="UP000192783"/>
    </source>
</evidence>
<organism evidence="7 8">
    <name type="scientific">Desulfacinum hydrothermale DSM 13146</name>
    <dbReference type="NCBI Taxonomy" id="1121390"/>
    <lineage>
        <taxon>Bacteria</taxon>
        <taxon>Pseudomonadati</taxon>
        <taxon>Thermodesulfobacteriota</taxon>
        <taxon>Syntrophobacteria</taxon>
        <taxon>Syntrophobacterales</taxon>
        <taxon>Syntrophobacteraceae</taxon>
        <taxon>Desulfacinum</taxon>
    </lineage>
</organism>
<dbReference type="RefSeq" id="WP_212636843.1">
    <property type="nucleotide sequence ID" value="NZ_FWXF01000005.1"/>
</dbReference>
<name>A0A1W1XCR4_9BACT</name>
<gene>
    <name evidence="7" type="ORF">SAMN02746041_01257</name>
</gene>
<evidence type="ECO:0000256" key="3">
    <source>
        <dbReference type="ARBA" id="ARBA00022692"/>
    </source>
</evidence>
<evidence type="ECO:0000256" key="1">
    <source>
        <dbReference type="ARBA" id="ARBA00004141"/>
    </source>
</evidence>
<dbReference type="Pfam" id="PF03073">
    <property type="entry name" value="TspO_MBR"/>
    <property type="match status" value="1"/>
</dbReference>
<evidence type="ECO:0000256" key="4">
    <source>
        <dbReference type="ARBA" id="ARBA00022989"/>
    </source>
</evidence>
<sequence>MKSSAIGLIAWVLLSMAAGWIGSRFVPGQWYASLVKPRWTPPNSVFGPVWSVLYLLMGIAAWLVWRKAGLAGARTALSLYLVQLVLNSLWSFLFFGAHRPGLAFLEIVVLWSAILATTVQFWRVSVAAGAVMLPYLLWVSFAAALNWKLWQLNA</sequence>
<dbReference type="FunFam" id="1.20.1260.100:FF:000001">
    <property type="entry name" value="translocator protein 2"/>
    <property type="match status" value="1"/>
</dbReference>
<dbReference type="InterPro" id="IPR004307">
    <property type="entry name" value="TspO_MBR"/>
</dbReference>
<keyword evidence="4 6" id="KW-1133">Transmembrane helix</keyword>
<dbReference type="Proteomes" id="UP000192783">
    <property type="component" value="Unassembled WGS sequence"/>
</dbReference>
<evidence type="ECO:0000313" key="7">
    <source>
        <dbReference type="EMBL" id="SMC21683.1"/>
    </source>
</evidence>
<protein>
    <submittedName>
        <fullName evidence="7">TspO and MBR related proteins</fullName>
    </submittedName>
</protein>
<dbReference type="Gene3D" id="1.20.1260.100">
    <property type="entry name" value="TspO/MBR protein"/>
    <property type="match status" value="1"/>
</dbReference>
<comment type="subcellular location">
    <subcellularLocation>
        <location evidence="1">Membrane</location>
        <topology evidence="1">Multi-pass membrane protein</topology>
    </subcellularLocation>
</comment>